<dbReference type="InterPro" id="IPR014596">
    <property type="entry name" value="UCP035836"/>
</dbReference>
<dbReference type="AlphaFoldDB" id="A0A062VBD7"/>
<evidence type="ECO:0000256" key="4">
    <source>
        <dbReference type="SAM" id="MobiDB-lite"/>
    </source>
</evidence>
<feature type="repeat" description="TPR" evidence="3">
    <location>
        <begin position="144"/>
        <end position="177"/>
    </location>
</feature>
<dbReference type="STRING" id="1280954.HPO_14461"/>
<dbReference type="RefSeq" id="WP_035600254.1">
    <property type="nucleotide sequence ID" value="NZ_ARYM01000018.1"/>
</dbReference>
<feature type="region of interest" description="Disordered" evidence="4">
    <location>
        <begin position="265"/>
        <end position="288"/>
    </location>
</feature>
<dbReference type="PATRIC" id="fig|1280954.3.peg.2929"/>
<dbReference type="OrthoDB" id="422579at2"/>
<dbReference type="Gene3D" id="1.25.40.10">
    <property type="entry name" value="Tetratricopeptide repeat domain"/>
    <property type="match status" value="1"/>
</dbReference>
<evidence type="ECO:0000313" key="6">
    <source>
        <dbReference type="EMBL" id="KCZ97550.1"/>
    </source>
</evidence>
<dbReference type="PROSITE" id="PS51257">
    <property type="entry name" value="PROKAR_LIPOPROTEIN"/>
    <property type="match status" value="1"/>
</dbReference>
<dbReference type="Pfam" id="PF14559">
    <property type="entry name" value="TPR_19"/>
    <property type="match status" value="1"/>
</dbReference>
<accession>A0A062VBD7</accession>
<dbReference type="PANTHER" id="PTHR44227:SF3">
    <property type="entry name" value="PROTEIN O-MANNOSYL-TRANSFERASE TMTC4"/>
    <property type="match status" value="1"/>
</dbReference>
<dbReference type="SMART" id="SM00028">
    <property type="entry name" value="TPR"/>
    <property type="match status" value="2"/>
</dbReference>
<dbReference type="eggNOG" id="COG5010">
    <property type="taxonomic scope" value="Bacteria"/>
</dbReference>
<feature type="chain" id="PRO_5001615588" evidence="5">
    <location>
        <begin position="24"/>
        <end position="288"/>
    </location>
</feature>
<dbReference type="SUPFAM" id="SSF48452">
    <property type="entry name" value="TPR-like"/>
    <property type="match status" value="1"/>
</dbReference>
<keyword evidence="7" id="KW-1185">Reference proteome</keyword>
<dbReference type="EMBL" id="ARYM01000018">
    <property type="protein sequence ID" value="KCZ97550.1"/>
    <property type="molecule type" value="Genomic_DNA"/>
</dbReference>
<dbReference type="PIRSF" id="PIRSF035836">
    <property type="entry name" value="UCP035836"/>
    <property type="match status" value="1"/>
</dbReference>
<dbReference type="InterPro" id="IPR019734">
    <property type="entry name" value="TPR_rpt"/>
</dbReference>
<proteinExistence type="predicted"/>
<evidence type="ECO:0000256" key="5">
    <source>
        <dbReference type="SAM" id="SignalP"/>
    </source>
</evidence>
<evidence type="ECO:0000256" key="3">
    <source>
        <dbReference type="PROSITE-ProRule" id="PRU00339"/>
    </source>
</evidence>
<evidence type="ECO:0000256" key="1">
    <source>
        <dbReference type="ARBA" id="ARBA00022737"/>
    </source>
</evidence>
<dbReference type="PROSITE" id="PS50005">
    <property type="entry name" value="TPR"/>
    <property type="match status" value="2"/>
</dbReference>
<evidence type="ECO:0000256" key="2">
    <source>
        <dbReference type="ARBA" id="ARBA00022803"/>
    </source>
</evidence>
<comment type="caution">
    <text evidence="6">The sequence shown here is derived from an EMBL/GenBank/DDBJ whole genome shotgun (WGS) entry which is preliminary data.</text>
</comment>
<sequence>MSSAKKPLLGFALALTALSSACASTGMTKEEKALAEAMEAALAPASQEEREAANRADPLTRANFWGKEYQKDPQNVENALQFAVALRAMGSQERAKDVVNKTLILHPGNADLMMVNGRILMSEGNYEAARASFEQVTRAAPDRADGWAALGTAFDQLEMHRQAQMNYQRALTLEPDRVTTLTNYGLSLLLSGDLAGAEAQLRAAAAQPGAGSRVTENLALVIGLQGRFDEMKEVSAQNAPDKVAEQNAALLRGLVQPARTYDALIGGGNTSTSTAPGTKRQLRGTLNQ</sequence>
<keyword evidence="5" id="KW-0732">Signal</keyword>
<dbReference type="PANTHER" id="PTHR44227">
    <property type="match status" value="1"/>
</dbReference>
<dbReference type="InterPro" id="IPR011990">
    <property type="entry name" value="TPR-like_helical_dom_sf"/>
</dbReference>
<dbReference type="Proteomes" id="UP000027100">
    <property type="component" value="Unassembled WGS sequence"/>
</dbReference>
<organism evidence="6 7">
    <name type="scientific">Hyphomonas polymorpha PS728</name>
    <dbReference type="NCBI Taxonomy" id="1280954"/>
    <lineage>
        <taxon>Bacteria</taxon>
        <taxon>Pseudomonadati</taxon>
        <taxon>Pseudomonadota</taxon>
        <taxon>Alphaproteobacteria</taxon>
        <taxon>Hyphomonadales</taxon>
        <taxon>Hyphomonadaceae</taxon>
        <taxon>Hyphomonas</taxon>
    </lineage>
</organism>
<feature type="repeat" description="TPR" evidence="3">
    <location>
        <begin position="110"/>
        <end position="143"/>
    </location>
</feature>
<name>A0A062VBD7_9PROT</name>
<gene>
    <name evidence="6" type="ORF">HPO_14461</name>
</gene>
<feature type="signal peptide" evidence="5">
    <location>
        <begin position="1"/>
        <end position="23"/>
    </location>
</feature>
<evidence type="ECO:0000313" key="7">
    <source>
        <dbReference type="Proteomes" id="UP000027100"/>
    </source>
</evidence>
<dbReference type="InterPro" id="IPR052346">
    <property type="entry name" value="O-mannosyl-transferase_TMTC"/>
</dbReference>
<keyword evidence="1" id="KW-0677">Repeat</keyword>
<protein>
    <submittedName>
        <fullName evidence="6">Uncharacterized protein</fullName>
    </submittedName>
</protein>
<keyword evidence="2 3" id="KW-0802">TPR repeat</keyword>
<reference evidence="6 7" key="1">
    <citation type="journal article" date="2014" name="Antonie Van Leeuwenhoek">
        <title>Hyphomonas beringensis sp. nov. and Hyphomonas chukchiensis sp. nov., isolated from surface seawater of the Bering Sea and Chukchi Sea.</title>
        <authorList>
            <person name="Li C."/>
            <person name="Lai Q."/>
            <person name="Li G."/>
            <person name="Dong C."/>
            <person name="Wang J."/>
            <person name="Liao Y."/>
            <person name="Shao Z."/>
        </authorList>
    </citation>
    <scope>NUCLEOTIDE SEQUENCE [LARGE SCALE GENOMIC DNA]</scope>
    <source>
        <strain evidence="6 7">PS728</strain>
    </source>
</reference>